<feature type="domain" description="HTH gntR-type" evidence="6">
    <location>
        <begin position="49"/>
        <end position="117"/>
    </location>
</feature>
<accession>G8LPW8</accession>
<dbReference type="InterPro" id="IPR000524">
    <property type="entry name" value="Tscrpt_reg_HTH_GntR"/>
</dbReference>
<dbReference type="PANTHER" id="PTHR46577">
    <property type="entry name" value="HTH-TYPE TRANSCRIPTIONAL REGULATORY PROTEIN GABR"/>
    <property type="match status" value="1"/>
</dbReference>
<dbReference type="SUPFAM" id="SSF53383">
    <property type="entry name" value="PLP-dependent transferases"/>
    <property type="match status" value="1"/>
</dbReference>
<dbReference type="InterPro" id="IPR036388">
    <property type="entry name" value="WH-like_DNA-bd_sf"/>
</dbReference>
<proteinExistence type="inferred from homology"/>
<dbReference type="PANTHER" id="PTHR46577:SF1">
    <property type="entry name" value="HTH-TYPE TRANSCRIPTIONAL REGULATORY PROTEIN GABR"/>
    <property type="match status" value="1"/>
</dbReference>
<protein>
    <submittedName>
        <fullName evidence="7">YisV</fullName>
    </submittedName>
</protein>
<dbReference type="InterPro" id="IPR051446">
    <property type="entry name" value="HTH_trans_reg/aminotransferase"/>
</dbReference>
<dbReference type="PROSITE" id="PS50949">
    <property type="entry name" value="HTH_GNTR"/>
    <property type="match status" value="1"/>
</dbReference>
<evidence type="ECO:0000256" key="1">
    <source>
        <dbReference type="ARBA" id="ARBA00005384"/>
    </source>
</evidence>
<dbReference type="Gene3D" id="3.40.640.10">
    <property type="entry name" value="Type I PLP-dependent aspartate aminotransferase-like (Major domain)"/>
    <property type="match status" value="1"/>
</dbReference>
<dbReference type="eggNOG" id="COG1167">
    <property type="taxonomic scope" value="Bacteria"/>
</dbReference>
<evidence type="ECO:0000256" key="4">
    <source>
        <dbReference type="ARBA" id="ARBA00023125"/>
    </source>
</evidence>
<keyword evidence="2" id="KW-0663">Pyridoxal phosphate</keyword>
<dbReference type="InterPro" id="IPR004839">
    <property type="entry name" value="Aminotransferase_I/II_large"/>
</dbReference>
<dbReference type="Proteomes" id="UP000007838">
    <property type="component" value="Chromosome"/>
</dbReference>
<reference evidence="7 8" key="1">
    <citation type="journal article" date="2011" name="Stand. Genomic Sci.">
        <title>Complete genome of the onion pathogen Enterobacter cloacae EcWSU1.</title>
        <authorList>
            <person name="Humann J.L."/>
            <person name="Wildung M."/>
            <person name="Cheng C.H."/>
            <person name="Lee T."/>
            <person name="Stewart J.E."/>
            <person name="Drew J.C."/>
            <person name="Triplett E.W."/>
            <person name="Main D."/>
            <person name="Schroeder B.K."/>
        </authorList>
    </citation>
    <scope>NUCLEOTIDE SEQUENCE [LARGE SCALE GENOMIC DNA]</scope>
    <source>
        <strain evidence="7 8">EcWSU1</strain>
    </source>
</reference>
<dbReference type="Gene3D" id="1.10.10.10">
    <property type="entry name" value="Winged helix-like DNA-binding domain superfamily/Winged helix DNA-binding domain"/>
    <property type="match status" value="1"/>
</dbReference>
<dbReference type="SMART" id="SM00345">
    <property type="entry name" value="HTH_GNTR"/>
    <property type="match status" value="1"/>
</dbReference>
<dbReference type="GO" id="GO:0003700">
    <property type="term" value="F:DNA-binding transcription factor activity"/>
    <property type="evidence" value="ECO:0007669"/>
    <property type="project" value="InterPro"/>
</dbReference>
<dbReference type="InterPro" id="IPR036390">
    <property type="entry name" value="WH_DNA-bd_sf"/>
</dbReference>
<dbReference type="InterPro" id="IPR015421">
    <property type="entry name" value="PyrdxlP-dep_Trfase_major"/>
</dbReference>
<evidence type="ECO:0000256" key="3">
    <source>
        <dbReference type="ARBA" id="ARBA00023015"/>
    </source>
</evidence>
<gene>
    <name evidence="7" type="primary">yisV</name>
    <name evidence="7" type="ORF">EcWSU1_00982</name>
</gene>
<dbReference type="InterPro" id="IPR015422">
    <property type="entry name" value="PyrdxlP-dep_Trfase_small"/>
</dbReference>
<dbReference type="EMBL" id="CP002886">
    <property type="protein sequence ID" value="AEW72422.1"/>
    <property type="molecule type" value="Genomic_DNA"/>
</dbReference>
<evidence type="ECO:0000256" key="5">
    <source>
        <dbReference type="ARBA" id="ARBA00023163"/>
    </source>
</evidence>
<dbReference type="Pfam" id="PF00155">
    <property type="entry name" value="Aminotran_1_2"/>
    <property type="match status" value="1"/>
</dbReference>
<dbReference type="AlphaFoldDB" id="G8LPW8"/>
<evidence type="ECO:0000256" key="2">
    <source>
        <dbReference type="ARBA" id="ARBA00022898"/>
    </source>
</evidence>
<dbReference type="HOGENOM" id="CLU_017584_0_0_6"/>
<keyword evidence="4" id="KW-0238">DNA-binding</keyword>
<dbReference type="SUPFAM" id="SSF46785">
    <property type="entry name" value="Winged helix' DNA-binding domain"/>
    <property type="match status" value="1"/>
</dbReference>
<dbReference type="Gene3D" id="3.90.1150.10">
    <property type="entry name" value="Aspartate Aminotransferase, domain 1"/>
    <property type="match status" value="1"/>
</dbReference>
<keyword evidence="5" id="KW-0804">Transcription</keyword>
<dbReference type="CDD" id="cd00609">
    <property type="entry name" value="AAT_like"/>
    <property type="match status" value="1"/>
</dbReference>
<evidence type="ECO:0000259" key="6">
    <source>
        <dbReference type="PROSITE" id="PS50949"/>
    </source>
</evidence>
<dbReference type="GO" id="GO:0030170">
    <property type="term" value="F:pyridoxal phosphate binding"/>
    <property type="evidence" value="ECO:0007669"/>
    <property type="project" value="InterPro"/>
</dbReference>
<organism evidence="7 8">
    <name type="scientific">Enterobacter ludwigii</name>
    <dbReference type="NCBI Taxonomy" id="299767"/>
    <lineage>
        <taxon>Bacteria</taxon>
        <taxon>Pseudomonadati</taxon>
        <taxon>Pseudomonadota</taxon>
        <taxon>Gammaproteobacteria</taxon>
        <taxon>Enterobacterales</taxon>
        <taxon>Enterobacteriaceae</taxon>
        <taxon>Enterobacter</taxon>
        <taxon>Enterobacter cloacae complex</taxon>
    </lineage>
</organism>
<keyword evidence="3" id="KW-0805">Transcription regulation</keyword>
<sequence length="497" mass="54274">MNQAFILSENGIMINVQFSNSGLHMSSRRFGSQSLVRLLGHWQQTSSRTPLWRQLADALRLLILDGRLALNTRLPGERELATALDVSRTTISSALAHLREEGYLESRHGSGSRVILPDTRAVPTLSAASAALDLSTAALNAGPEIHQAYTHALTAITQHLSLTGYDQLGLPALREAIAARYTARGLPTRTDEVMVVNGAVSGFALVLRMMTGPGDRVVVDHPTYPLAIAAIQGAQCRPVGVSLPETGWDTHGFAATLAQTAPRLAYLMPDFHNPTGRCMDIPTRQAITEIAAQTRTTLVVDETMVDLWFDSPPPPPLASFNPQATVITLGSAGKSFWGGLRLGWIRASSRTIATLAQTRDTLDLGSPMLEQLATLWLINNSETFLPARRKMLAERRDQCGALLREHFPEWTFHEAEGGLSYWIELPGMLATQLAARAEILGINLGTGTRFGLSGAFDRYLRMPFSLDPAELEQALLRIKPLWLALNKNVPSIKRSLV</sequence>
<evidence type="ECO:0000313" key="8">
    <source>
        <dbReference type="Proteomes" id="UP000007838"/>
    </source>
</evidence>
<dbReference type="KEGG" id="eec:EcWSU1_00982"/>
<evidence type="ECO:0000313" key="7">
    <source>
        <dbReference type="EMBL" id="AEW72422.1"/>
    </source>
</evidence>
<dbReference type="InterPro" id="IPR015424">
    <property type="entry name" value="PyrdxlP-dep_Trfase"/>
</dbReference>
<name>G8LPW8_9ENTR</name>
<dbReference type="Pfam" id="PF00392">
    <property type="entry name" value="GntR"/>
    <property type="match status" value="1"/>
</dbReference>
<dbReference type="GO" id="GO:0003677">
    <property type="term" value="F:DNA binding"/>
    <property type="evidence" value="ECO:0007669"/>
    <property type="project" value="UniProtKB-KW"/>
</dbReference>
<comment type="similarity">
    <text evidence="1">In the C-terminal section; belongs to the class-I pyridoxal-phosphate-dependent aminotransferase family.</text>
</comment>
<dbReference type="CDD" id="cd07377">
    <property type="entry name" value="WHTH_GntR"/>
    <property type="match status" value="1"/>
</dbReference>
<dbReference type="PRINTS" id="PR00035">
    <property type="entry name" value="HTHGNTR"/>
</dbReference>